<gene>
    <name evidence="1" type="ORF">SPARVUS_LOCUS482691</name>
</gene>
<dbReference type="Proteomes" id="UP001162483">
    <property type="component" value="Unassembled WGS sequence"/>
</dbReference>
<dbReference type="EMBL" id="CATNWA010000151">
    <property type="protein sequence ID" value="CAI9533696.1"/>
    <property type="molecule type" value="Genomic_DNA"/>
</dbReference>
<organism evidence="1 2">
    <name type="scientific">Staurois parvus</name>
    <dbReference type="NCBI Taxonomy" id="386267"/>
    <lineage>
        <taxon>Eukaryota</taxon>
        <taxon>Metazoa</taxon>
        <taxon>Chordata</taxon>
        <taxon>Craniata</taxon>
        <taxon>Vertebrata</taxon>
        <taxon>Euteleostomi</taxon>
        <taxon>Amphibia</taxon>
        <taxon>Batrachia</taxon>
        <taxon>Anura</taxon>
        <taxon>Neobatrachia</taxon>
        <taxon>Ranoidea</taxon>
        <taxon>Ranidae</taxon>
        <taxon>Staurois</taxon>
    </lineage>
</organism>
<accession>A0ABN9ACH2</accession>
<evidence type="ECO:0000313" key="1">
    <source>
        <dbReference type="EMBL" id="CAI9533696.1"/>
    </source>
</evidence>
<name>A0ABN9ACH2_9NEOB</name>
<protein>
    <submittedName>
        <fullName evidence="1">Uncharacterized protein</fullName>
    </submittedName>
</protein>
<reference evidence="1" key="1">
    <citation type="submission" date="2023-05" db="EMBL/GenBank/DDBJ databases">
        <authorList>
            <person name="Stuckert A."/>
        </authorList>
    </citation>
    <scope>NUCLEOTIDE SEQUENCE</scope>
</reference>
<evidence type="ECO:0000313" key="2">
    <source>
        <dbReference type="Proteomes" id="UP001162483"/>
    </source>
</evidence>
<feature type="non-terminal residue" evidence="1">
    <location>
        <position position="52"/>
    </location>
</feature>
<proteinExistence type="predicted"/>
<sequence length="52" mass="5653">MPPASAHQCPHFSAYQCTSMPHISAHLSFLSVPPINVSQCHLSVLPNQCHLS</sequence>
<comment type="caution">
    <text evidence="1">The sequence shown here is derived from an EMBL/GenBank/DDBJ whole genome shotgun (WGS) entry which is preliminary data.</text>
</comment>
<keyword evidence="2" id="KW-1185">Reference proteome</keyword>